<evidence type="ECO:0000256" key="1">
    <source>
        <dbReference type="SAM" id="MobiDB-lite"/>
    </source>
</evidence>
<organism evidence="2 3">
    <name type="scientific">Pyrus ussuriensis x Pyrus communis</name>
    <dbReference type="NCBI Taxonomy" id="2448454"/>
    <lineage>
        <taxon>Eukaryota</taxon>
        <taxon>Viridiplantae</taxon>
        <taxon>Streptophyta</taxon>
        <taxon>Embryophyta</taxon>
        <taxon>Tracheophyta</taxon>
        <taxon>Spermatophyta</taxon>
        <taxon>Magnoliopsida</taxon>
        <taxon>eudicotyledons</taxon>
        <taxon>Gunneridae</taxon>
        <taxon>Pentapetalae</taxon>
        <taxon>rosids</taxon>
        <taxon>fabids</taxon>
        <taxon>Rosales</taxon>
        <taxon>Rosaceae</taxon>
        <taxon>Amygdaloideae</taxon>
        <taxon>Maleae</taxon>
        <taxon>Pyrus</taxon>
    </lineage>
</organism>
<evidence type="ECO:0000313" key="3">
    <source>
        <dbReference type="Proteomes" id="UP000327157"/>
    </source>
</evidence>
<feature type="region of interest" description="Disordered" evidence="1">
    <location>
        <begin position="1"/>
        <end position="36"/>
    </location>
</feature>
<keyword evidence="3" id="KW-1185">Reference proteome</keyword>
<reference evidence="3" key="2">
    <citation type="submission" date="2019-10" db="EMBL/GenBank/DDBJ databases">
        <title>A de novo genome assembly of a pear dwarfing rootstock.</title>
        <authorList>
            <person name="Wang F."/>
            <person name="Wang J."/>
            <person name="Li S."/>
            <person name="Zhang Y."/>
            <person name="Fang M."/>
            <person name="Ma L."/>
            <person name="Zhao Y."/>
            <person name="Jiang S."/>
        </authorList>
    </citation>
    <scope>NUCLEOTIDE SEQUENCE [LARGE SCALE GENOMIC DNA]</scope>
</reference>
<dbReference type="EMBL" id="SMOL01000487">
    <property type="protein sequence ID" value="KAB2611192.1"/>
    <property type="molecule type" value="Genomic_DNA"/>
</dbReference>
<sequence length="131" mass="14135">MASLASSMALPGSARRGHRHPRTPDTTSASTVDALGSHKEKPSWFLSLNRVMGLDSLEVDLSKQLTAAPAQPQLEVQVEAPTKAFIQSDICLPDIHPPSTSEPLQPKHAQNFTPSTSEPVLNPETFLPQAF</sequence>
<feature type="region of interest" description="Disordered" evidence="1">
    <location>
        <begin position="92"/>
        <end position="131"/>
    </location>
</feature>
<gene>
    <name evidence="2" type="ORF">D8674_019224</name>
</gene>
<comment type="caution">
    <text evidence="2">The sequence shown here is derived from an EMBL/GenBank/DDBJ whole genome shotgun (WGS) entry which is preliminary data.</text>
</comment>
<accession>A0A5N5GCL4</accession>
<evidence type="ECO:0000313" key="2">
    <source>
        <dbReference type="EMBL" id="KAB2611192.1"/>
    </source>
</evidence>
<dbReference type="AlphaFoldDB" id="A0A5N5GCL4"/>
<name>A0A5N5GCL4_9ROSA</name>
<protein>
    <submittedName>
        <fullName evidence="2">Uncharacterized protein</fullName>
    </submittedName>
</protein>
<reference evidence="2 3" key="1">
    <citation type="submission" date="2019-09" db="EMBL/GenBank/DDBJ databases">
        <authorList>
            <person name="Ou C."/>
        </authorList>
    </citation>
    <scope>NUCLEOTIDE SEQUENCE [LARGE SCALE GENOMIC DNA]</scope>
    <source>
        <strain evidence="2">S2</strain>
        <tissue evidence="2">Leaf</tissue>
    </source>
</reference>
<feature type="compositionally biased region" description="Polar residues" evidence="1">
    <location>
        <begin position="98"/>
        <end position="119"/>
    </location>
</feature>
<proteinExistence type="predicted"/>
<reference evidence="2 3" key="3">
    <citation type="submission" date="2019-11" db="EMBL/GenBank/DDBJ databases">
        <title>A de novo genome assembly of a pear dwarfing rootstock.</title>
        <authorList>
            <person name="Wang F."/>
            <person name="Wang J."/>
            <person name="Li S."/>
            <person name="Zhang Y."/>
            <person name="Fang M."/>
            <person name="Ma L."/>
            <person name="Zhao Y."/>
            <person name="Jiang S."/>
        </authorList>
    </citation>
    <scope>NUCLEOTIDE SEQUENCE [LARGE SCALE GENOMIC DNA]</scope>
    <source>
        <strain evidence="2">S2</strain>
        <tissue evidence="2">Leaf</tissue>
    </source>
</reference>
<dbReference type="Proteomes" id="UP000327157">
    <property type="component" value="Chromosome 17"/>
</dbReference>